<keyword evidence="1" id="KW-0479">Metal-binding</keyword>
<feature type="region of interest" description="Disordered" evidence="2">
    <location>
        <begin position="113"/>
        <end position="163"/>
    </location>
</feature>
<dbReference type="Pfam" id="PF00096">
    <property type="entry name" value="zf-C2H2"/>
    <property type="match status" value="1"/>
</dbReference>
<dbReference type="AlphaFoldDB" id="A0A6G1HV91"/>
<keyword evidence="1" id="KW-0863">Zinc-finger</keyword>
<evidence type="ECO:0000313" key="4">
    <source>
        <dbReference type="EMBL" id="KAF2399922.1"/>
    </source>
</evidence>
<accession>A0A6G1HV91</accession>
<dbReference type="SUPFAM" id="SSF57667">
    <property type="entry name" value="beta-beta-alpha zinc fingers"/>
    <property type="match status" value="1"/>
</dbReference>
<feature type="domain" description="C2H2-type" evidence="3">
    <location>
        <begin position="199"/>
        <end position="224"/>
    </location>
</feature>
<sequence>MAQSLVHRRSCDYPHPQHALESEFPPFLYASDSLPVFSAPLQFSSSWHGSTPMTSMAYDDQSYTIFSEPQQIAPLHEHSLQSFNDYNFRPAVQPFHIPSEYVGTPAPSLSIPNVLSSRPSRAHSTTSAASFGTQPLSSPEPERNANSRLSSPGNDDISAYGHRNPQGTLSCSYPGCKSRASFPRPCDLRKHYKRHSKAYFCRHYPTCKQGFSSKKDLARHEAKHNPAVKCEWEGCDRMFSRVDNMRDHVKRIHKKSVVRRGSPAQSV</sequence>
<dbReference type="OrthoDB" id="654211at2759"/>
<dbReference type="Gene3D" id="3.30.160.60">
    <property type="entry name" value="Classic Zinc Finger"/>
    <property type="match status" value="1"/>
</dbReference>
<dbReference type="InterPro" id="IPR013087">
    <property type="entry name" value="Znf_C2H2_type"/>
</dbReference>
<gene>
    <name evidence="4" type="ORF">EJ06DRAFT_530707</name>
</gene>
<feature type="compositionally biased region" description="Polar residues" evidence="2">
    <location>
        <begin position="113"/>
        <end position="137"/>
    </location>
</feature>
<dbReference type="EMBL" id="ML996696">
    <property type="protein sequence ID" value="KAF2399922.1"/>
    <property type="molecule type" value="Genomic_DNA"/>
</dbReference>
<feature type="domain" description="C2H2-type" evidence="3">
    <location>
        <begin position="228"/>
        <end position="253"/>
    </location>
</feature>
<dbReference type="PANTHER" id="PTHR46179">
    <property type="entry name" value="ZINC FINGER PROTEIN"/>
    <property type="match status" value="1"/>
</dbReference>
<protein>
    <recommendedName>
        <fullName evidence="3">C2H2-type domain-containing protein</fullName>
    </recommendedName>
</protein>
<dbReference type="PROSITE" id="PS00028">
    <property type="entry name" value="ZINC_FINGER_C2H2_1"/>
    <property type="match status" value="1"/>
</dbReference>
<dbReference type="SMART" id="SM00355">
    <property type="entry name" value="ZnF_C2H2"/>
    <property type="match status" value="3"/>
</dbReference>
<evidence type="ECO:0000313" key="5">
    <source>
        <dbReference type="Proteomes" id="UP000799640"/>
    </source>
</evidence>
<evidence type="ECO:0000256" key="1">
    <source>
        <dbReference type="PROSITE-ProRule" id="PRU00042"/>
    </source>
</evidence>
<proteinExistence type="predicted"/>
<name>A0A6G1HV91_9PEZI</name>
<keyword evidence="1" id="KW-0862">Zinc</keyword>
<dbReference type="GO" id="GO:0005634">
    <property type="term" value="C:nucleus"/>
    <property type="evidence" value="ECO:0007669"/>
    <property type="project" value="TreeGrafter"/>
</dbReference>
<dbReference type="PROSITE" id="PS50157">
    <property type="entry name" value="ZINC_FINGER_C2H2_2"/>
    <property type="match status" value="2"/>
</dbReference>
<dbReference type="PANTHER" id="PTHR46179:SF19">
    <property type="entry name" value="C2H2 FINGER DOMAIN TRANSCRIPTION FACTOR (EUROFUNG)-RELATED"/>
    <property type="match status" value="1"/>
</dbReference>
<evidence type="ECO:0000259" key="3">
    <source>
        <dbReference type="PROSITE" id="PS50157"/>
    </source>
</evidence>
<dbReference type="InterPro" id="IPR036236">
    <property type="entry name" value="Znf_C2H2_sf"/>
</dbReference>
<reference evidence="4" key="1">
    <citation type="journal article" date="2020" name="Stud. Mycol.">
        <title>101 Dothideomycetes genomes: a test case for predicting lifestyles and emergence of pathogens.</title>
        <authorList>
            <person name="Haridas S."/>
            <person name="Albert R."/>
            <person name="Binder M."/>
            <person name="Bloem J."/>
            <person name="Labutti K."/>
            <person name="Salamov A."/>
            <person name="Andreopoulos B."/>
            <person name="Baker S."/>
            <person name="Barry K."/>
            <person name="Bills G."/>
            <person name="Bluhm B."/>
            <person name="Cannon C."/>
            <person name="Castanera R."/>
            <person name="Culley D."/>
            <person name="Daum C."/>
            <person name="Ezra D."/>
            <person name="Gonzalez J."/>
            <person name="Henrissat B."/>
            <person name="Kuo A."/>
            <person name="Liang C."/>
            <person name="Lipzen A."/>
            <person name="Lutzoni F."/>
            <person name="Magnuson J."/>
            <person name="Mondo S."/>
            <person name="Nolan M."/>
            <person name="Ohm R."/>
            <person name="Pangilinan J."/>
            <person name="Park H.-J."/>
            <person name="Ramirez L."/>
            <person name="Alfaro M."/>
            <person name="Sun H."/>
            <person name="Tritt A."/>
            <person name="Yoshinaga Y."/>
            <person name="Zwiers L.-H."/>
            <person name="Turgeon B."/>
            <person name="Goodwin S."/>
            <person name="Spatafora J."/>
            <person name="Crous P."/>
            <person name="Grigoriev I."/>
        </authorList>
    </citation>
    <scope>NUCLEOTIDE SEQUENCE</scope>
    <source>
        <strain evidence="4">CBS 262.69</strain>
    </source>
</reference>
<keyword evidence="5" id="KW-1185">Reference proteome</keyword>
<dbReference type="InterPro" id="IPR051061">
    <property type="entry name" value="Zinc_finger_trans_reg"/>
</dbReference>
<evidence type="ECO:0000256" key="2">
    <source>
        <dbReference type="SAM" id="MobiDB-lite"/>
    </source>
</evidence>
<dbReference type="GO" id="GO:0006357">
    <property type="term" value="P:regulation of transcription by RNA polymerase II"/>
    <property type="evidence" value="ECO:0007669"/>
    <property type="project" value="TreeGrafter"/>
</dbReference>
<organism evidence="4 5">
    <name type="scientific">Trichodelitschia bisporula</name>
    <dbReference type="NCBI Taxonomy" id="703511"/>
    <lineage>
        <taxon>Eukaryota</taxon>
        <taxon>Fungi</taxon>
        <taxon>Dikarya</taxon>
        <taxon>Ascomycota</taxon>
        <taxon>Pezizomycotina</taxon>
        <taxon>Dothideomycetes</taxon>
        <taxon>Dothideomycetes incertae sedis</taxon>
        <taxon>Phaeotrichales</taxon>
        <taxon>Phaeotrichaceae</taxon>
        <taxon>Trichodelitschia</taxon>
    </lineage>
</organism>
<dbReference type="Proteomes" id="UP000799640">
    <property type="component" value="Unassembled WGS sequence"/>
</dbReference>
<dbReference type="GO" id="GO:0008270">
    <property type="term" value="F:zinc ion binding"/>
    <property type="evidence" value="ECO:0007669"/>
    <property type="project" value="UniProtKB-KW"/>
</dbReference>